<comment type="caution">
    <text evidence="2">The sequence shown here is derived from an EMBL/GenBank/DDBJ whole genome shotgun (WGS) entry which is preliminary data.</text>
</comment>
<organism evidence="2 3">
    <name type="scientific">Actinomadura citrea</name>
    <dbReference type="NCBI Taxonomy" id="46158"/>
    <lineage>
        <taxon>Bacteria</taxon>
        <taxon>Bacillati</taxon>
        <taxon>Actinomycetota</taxon>
        <taxon>Actinomycetes</taxon>
        <taxon>Streptosporangiales</taxon>
        <taxon>Thermomonosporaceae</taxon>
        <taxon>Actinomadura</taxon>
    </lineage>
</organism>
<keyword evidence="1" id="KW-0812">Transmembrane</keyword>
<accession>A0A7Y9KDG7</accession>
<name>A0A7Y9KDG7_9ACTN</name>
<protein>
    <recommendedName>
        <fullName evidence="4">CU044_5270 family protein</fullName>
    </recommendedName>
</protein>
<dbReference type="InterPro" id="IPR047789">
    <property type="entry name" value="CU044_5270-like"/>
</dbReference>
<evidence type="ECO:0000313" key="3">
    <source>
        <dbReference type="Proteomes" id="UP000591272"/>
    </source>
</evidence>
<gene>
    <name evidence="2" type="ORF">BJ999_001885</name>
</gene>
<reference evidence="2 3" key="1">
    <citation type="submission" date="2020-07" db="EMBL/GenBank/DDBJ databases">
        <title>Sequencing the genomes of 1000 actinobacteria strains.</title>
        <authorList>
            <person name="Klenk H.-P."/>
        </authorList>
    </citation>
    <scope>NUCLEOTIDE SEQUENCE [LARGE SCALE GENOMIC DNA]</scope>
    <source>
        <strain evidence="2 3">DSM 43461</strain>
    </source>
</reference>
<proteinExistence type="predicted"/>
<dbReference type="NCBIfam" id="NF038083">
    <property type="entry name" value="CU044_5270_fam"/>
    <property type="match status" value="1"/>
</dbReference>
<dbReference type="AlphaFoldDB" id="A0A7Y9KDG7"/>
<keyword evidence="1" id="KW-1133">Transmembrane helix</keyword>
<dbReference type="Proteomes" id="UP000591272">
    <property type="component" value="Unassembled WGS sequence"/>
</dbReference>
<keyword evidence="3" id="KW-1185">Reference proteome</keyword>
<dbReference type="EMBL" id="JACCBT010000001">
    <property type="protein sequence ID" value="NYE11589.1"/>
    <property type="molecule type" value="Genomic_DNA"/>
</dbReference>
<evidence type="ECO:0008006" key="4">
    <source>
        <dbReference type="Google" id="ProtNLM"/>
    </source>
</evidence>
<sequence length="323" mass="33672">MNPTPTQPNSNEHEELARLLPAPVERDLPGDRQQRLREFVMSEIDQDLRPAEQASRRSARRRPVILASAGIAAATAAAAVVVGIAGTGGAEGAKESPSASATGSPSGRQVLLVAATTALKAPAGSGTYWHVKTIYTDRDGGARTTMESWTRRDGRVWWKGGKTQGRVVMLTRPAPFRLGGPAVTLAQLQGLPTTPGGLKAWIVAAVKKSDVTTSAGRPDAAAQERLVFEGLLSLLSQLPAPPQVRAAAFRAVASYPDVEDLGPVKGGQGLSISFGGGRKANLVIDPKTSRITDTDYFVSADGAQVTAPGGAEIVAEWTSVAPG</sequence>
<keyword evidence="1" id="KW-0472">Membrane</keyword>
<feature type="transmembrane region" description="Helical" evidence="1">
    <location>
        <begin position="64"/>
        <end position="86"/>
    </location>
</feature>
<evidence type="ECO:0000313" key="2">
    <source>
        <dbReference type="EMBL" id="NYE11589.1"/>
    </source>
</evidence>
<evidence type="ECO:0000256" key="1">
    <source>
        <dbReference type="SAM" id="Phobius"/>
    </source>
</evidence>
<dbReference type="RefSeq" id="WP_179832946.1">
    <property type="nucleotide sequence ID" value="NZ_BMRD01000012.1"/>
</dbReference>